<dbReference type="GeneID" id="108680197"/>
<feature type="region of interest" description="Disordered" evidence="2">
    <location>
        <begin position="260"/>
        <end position="285"/>
    </location>
</feature>
<feature type="coiled-coil region" evidence="1">
    <location>
        <begin position="590"/>
        <end position="652"/>
    </location>
</feature>
<evidence type="ECO:0000256" key="1">
    <source>
        <dbReference type="SAM" id="Coils"/>
    </source>
</evidence>
<feature type="region of interest" description="Disordered" evidence="2">
    <location>
        <begin position="458"/>
        <end position="477"/>
    </location>
</feature>
<dbReference type="AlphaFoldDB" id="A0A8B7PE95"/>
<dbReference type="OrthoDB" id="10682776at2759"/>
<feature type="coiled-coil region" evidence="1">
    <location>
        <begin position="289"/>
        <end position="442"/>
    </location>
</feature>
<evidence type="ECO:0000256" key="2">
    <source>
        <dbReference type="SAM" id="MobiDB-lite"/>
    </source>
</evidence>
<dbReference type="Proteomes" id="UP000694843">
    <property type="component" value="Unplaced"/>
</dbReference>
<evidence type="ECO:0000313" key="4">
    <source>
        <dbReference type="RefSeq" id="XP_018024459.2"/>
    </source>
</evidence>
<dbReference type="RefSeq" id="XP_018024459.2">
    <property type="nucleotide sequence ID" value="XM_018168970.2"/>
</dbReference>
<dbReference type="KEGG" id="hazt:108680197"/>
<name>A0A8B7PE95_HYAAZ</name>
<keyword evidence="1" id="KW-0175">Coiled coil</keyword>
<sequence>MENAALMEHMEHSNTHAPYGTVPTPSEIVPPYYGTIVPQVGREAIEWDFLKHGTYEFDERDELGRRRFSDRNLESERLKLIKLNAEKEQDTLRVKNIDTNADDETNEARACDGCKTKCKVSTCGESSSDVKFINEIKNDRNVPRYTREIEKDDNEGKVIQIDEKSAREAVERNGERKDTTQERSMVQVGSGCKKFEKFDKKARNEVDFVQRSSRENLLRSFSRETSVGSVDAVEKSEEDLGGCITQGWVPVARARMWRRTSTSSVRMEAGGGSPEGSKPPGEDGPQALVLGLLTECNALEQQISELMEDNSRLEGTSVVQARQLTEIRRLAADRQREITRLQQVIQQANDNNKSLTLELQQASAECSYLKAEIEQANVKIQLKNEENEMICQANQQAVKKLMLAIKEKNNLEEKLNVLVEEKLNLEHKLNCFDAEMEETRKESAHTKEDVDVIVMETTYGTSTGPSDGVNNPPQSASAVTLACEAPANGSIEDPNIGRAGHLSLEVTPKPPNNSSHAIPDADEEDLPILPSCAATATAGFDFAAAFTKTGDLDHECPMTAGDADDEERRISRPEGAIGGDASVAPTAQEAVEWTEKLSAIKAECERLVREGRQLQHCNAALQQQVEALAEERAELQEALKQSTVRLRDALNERSRLAQTAARVVWGVRGWSQGATRLLSVLQETGEQTTPLKHRLLVNTERRLLIERNAALQSANWELLQLLRSRQNRTSPENKNIERTLLTSKPHQEAHVNTHLPEKGCLNLNDFERKLCFEMHDERDNISVNNETSSRVSAENGADVVNDTVNIQENVMFPHGLKNEDDAIVQQETYMLC</sequence>
<gene>
    <name evidence="4" type="primary">LOC108680197</name>
</gene>
<accession>A0A8B7PE95</accession>
<feature type="compositionally biased region" description="Low complexity" evidence="2">
    <location>
        <begin position="275"/>
        <end position="285"/>
    </location>
</feature>
<keyword evidence="3" id="KW-1185">Reference proteome</keyword>
<evidence type="ECO:0000313" key="3">
    <source>
        <dbReference type="Proteomes" id="UP000694843"/>
    </source>
</evidence>
<reference evidence="4" key="1">
    <citation type="submission" date="2025-08" db="UniProtKB">
        <authorList>
            <consortium name="RefSeq"/>
        </authorList>
    </citation>
    <scope>IDENTIFICATION</scope>
    <source>
        <tissue evidence="4">Whole organism</tissue>
    </source>
</reference>
<proteinExistence type="predicted"/>
<protein>
    <submittedName>
        <fullName evidence="4">Uncharacterized protein LOC108680197</fullName>
    </submittedName>
</protein>
<organism evidence="3 4">
    <name type="scientific">Hyalella azteca</name>
    <name type="common">Amphipod</name>
    <dbReference type="NCBI Taxonomy" id="294128"/>
    <lineage>
        <taxon>Eukaryota</taxon>
        <taxon>Metazoa</taxon>
        <taxon>Ecdysozoa</taxon>
        <taxon>Arthropoda</taxon>
        <taxon>Crustacea</taxon>
        <taxon>Multicrustacea</taxon>
        <taxon>Malacostraca</taxon>
        <taxon>Eumalacostraca</taxon>
        <taxon>Peracarida</taxon>
        <taxon>Amphipoda</taxon>
        <taxon>Senticaudata</taxon>
        <taxon>Talitrida</taxon>
        <taxon>Talitroidea</taxon>
        <taxon>Hyalellidae</taxon>
        <taxon>Hyalella</taxon>
    </lineage>
</organism>
<feature type="region of interest" description="Disordered" evidence="2">
    <location>
        <begin position="489"/>
        <end position="522"/>
    </location>
</feature>